<feature type="compositionally biased region" description="Low complexity" evidence="1">
    <location>
        <begin position="44"/>
        <end position="88"/>
    </location>
</feature>
<feature type="region of interest" description="Disordered" evidence="1">
    <location>
        <begin position="44"/>
        <end position="107"/>
    </location>
</feature>
<dbReference type="EMBL" id="ML121529">
    <property type="protein sequence ID" value="RPB28464.1"/>
    <property type="molecule type" value="Genomic_DNA"/>
</dbReference>
<feature type="domain" description="HMG box" evidence="2">
    <location>
        <begin position="237"/>
        <end position="303"/>
    </location>
</feature>
<name>A0A3N4LZV0_9PEZI</name>
<dbReference type="SUPFAM" id="SSF47095">
    <property type="entry name" value="HMG-box"/>
    <property type="match status" value="1"/>
</dbReference>
<dbReference type="SMART" id="SM00398">
    <property type="entry name" value="HMG"/>
    <property type="match status" value="1"/>
</dbReference>
<evidence type="ECO:0000256" key="1">
    <source>
        <dbReference type="SAM" id="MobiDB-lite"/>
    </source>
</evidence>
<dbReference type="AlphaFoldDB" id="A0A3N4LZV0"/>
<organism evidence="3 4">
    <name type="scientific">Terfezia boudieri ATCC MYA-4762</name>
    <dbReference type="NCBI Taxonomy" id="1051890"/>
    <lineage>
        <taxon>Eukaryota</taxon>
        <taxon>Fungi</taxon>
        <taxon>Dikarya</taxon>
        <taxon>Ascomycota</taxon>
        <taxon>Pezizomycotina</taxon>
        <taxon>Pezizomycetes</taxon>
        <taxon>Pezizales</taxon>
        <taxon>Pezizaceae</taxon>
        <taxon>Terfezia</taxon>
    </lineage>
</organism>
<dbReference type="CDD" id="cd00084">
    <property type="entry name" value="HMG-box_SF"/>
    <property type="match status" value="1"/>
</dbReference>
<evidence type="ECO:0000313" key="4">
    <source>
        <dbReference type="Proteomes" id="UP000267821"/>
    </source>
</evidence>
<proteinExistence type="predicted"/>
<dbReference type="Gene3D" id="1.10.30.10">
    <property type="entry name" value="High mobility group box domain"/>
    <property type="match status" value="1"/>
</dbReference>
<keyword evidence="4" id="KW-1185">Reference proteome</keyword>
<dbReference type="InParanoid" id="A0A3N4LZV0"/>
<dbReference type="Proteomes" id="UP000267821">
    <property type="component" value="Unassembled WGS sequence"/>
</dbReference>
<sequence length="310" mass="33746">MLISSGRVLTRAAGLSALQSLPAYKAVIPVGKFIPRGLATTTAPKKAASSSAVSKKTTITTKAAKAPVKPTAASTTKKAAPVAPKVAVEPTEKSSKKSKKTEEEKQKENIKSLLEKALDPPPLSTKSIWIWFLKDKFESCKGTGENVATILKREHKNWVNEYKNLAPADLQALQAKAEMMSGNAGEAFANWVKQHSPAEIRQANLARAALRNIKAKSDPVPRGLKSNSFAAIPDDRFPLRARSANILYIKEKFASLPKEKRADALPALMKEYTALPESEKQKWKALSAKDLVRYHNQLKDIGIEPPSTSA</sequence>
<gene>
    <name evidence="3" type="ORF">L211DRAFT_833429</name>
</gene>
<dbReference type="STRING" id="1051890.A0A3N4LZV0"/>
<dbReference type="InterPro" id="IPR009071">
    <property type="entry name" value="HMG_box_dom"/>
</dbReference>
<evidence type="ECO:0000313" key="3">
    <source>
        <dbReference type="EMBL" id="RPB28464.1"/>
    </source>
</evidence>
<evidence type="ECO:0000259" key="2">
    <source>
        <dbReference type="SMART" id="SM00398"/>
    </source>
</evidence>
<dbReference type="OrthoDB" id="1919336at2759"/>
<reference evidence="3 4" key="1">
    <citation type="journal article" date="2018" name="Nat. Ecol. Evol.">
        <title>Pezizomycetes genomes reveal the molecular basis of ectomycorrhizal truffle lifestyle.</title>
        <authorList>
            <person name="Murat C."/>
            <person name="Payen T."/>
            <person name="Noel B."/>
            <person name="Kuo A."/>
            <person name="Morin E."/>
            <person name="Chen J."/>
            <person name="Kohler A."/>
            <person name="Krizsan K."/>
            <person name="Balestrini R."/>
            <person name="Da Silva C."/>
            <person name="Montanini B."/>
            <person name="Hainaut M."/>
            <person name="Levati E."/>
            <person name="Barry K.W."/>
            <person name="Belfiori B."/>
            <person name="Cichocki N."/>
            <person name="Clum A."/>
            <person name="Dockter R.B."/>
            <person name="Fauchery L."/>
            <person name="Guy J."/>
            <person name="Iotti M."/>
            <person name="Le Tacon F."/>
            <person name="Lindquist E.A."/>
            <person name="Lipzen A."/>
            <person name="Malagnac F."/>
            <person name="Mello A."/>
            <person name="Molinier V."/>
            <person name="Miyauchi S."/>
            <person name="Poulain J."/>
            <person name="Riccioni C."/>
            <person name="Rubini A."/>
            <person name="Sitrit Y."/>
            <person name="Splivallo R."/>
            <person name="Traeger S."/>
            <person name="Wang M."/>
            <person name="Zifcakova L."/>
            <person name="Wipf D."/>
            <person name="Zambonelli A."/>
            <person name="Paolocci F."/>
            <person name="Nowrousian M."/>
            <person name="Ottonello S."/>
            <person name="Baldrian P."/>
            <person name="Spatafora J.W."/>
            <person name="Henrissat B."/>
            <person name="Nagy L.G."/>
            <person name="Aury J.M."/>
            <person name="Wincker P."/>
            <person name="Grigoriev I.V."/>
            <person name="Bonfante P."/>
            <person name="Martin F.M."/>
        </authorList>
    </citation>
    <scope>NUCLEOTIDE SEQUENCE [LARGE SCALE GENOMIC DNA]</scope>
    <source>
        <strain evidence="3 4">ATCC MYA-4762</strain>
    </source>
</reference>
<protein>
    <recommendedName>
        <fullName evidence="2">HMG box domain-containing protein</fullName>
    </recommendedName>
</protein>
<accession>A0A3N4LZV0</accession>
<dbReference type="InterPro" id="IPR036910">
    <property type="entry name" value="HMG_box_dom_sf"/>
</dbReference>
<feature type="compositionally biased region" description="Basic and acidic residues" evidence="1">
    <location>
        <begin position="90"/>
        <end position="107"/>
    </location>
</feature>